<dbReference type="AlphaFoldDB" id="A0A3D8GX85"/>
<accession>A0A3D8GX85</accession>
<comment type="caution">
    <text evidence="1">The sequence shown here is derived from an EMBL/GenBank/DDBJ whole genome shotgun (WGS) entry which is preliminary data.</text>
</comment>
<gene>
    <name evidence="1" type="ORF">DRW41_04375</name>
</gene>
<sequence>MEIAKLRHLAEELKEVPYIGSDVTHVFSLDEKELVMLKYHKELDLYRVTAMDRKIAADYKRADQAASAIKATLDAYYKNKKHGRSS</sequence>
<organism evidence="1 2">
    <name type="scientific">Neobacillus piezotolerans</name>
    <dbReference type="NCBI Taxonomy" id="2259171"/>
    <lineage>
        <taxon>Bacteria</taxon>
        <taxon>Bacillati</taxon>
        <taxon>Bacillota</taxon>
        <taxon>Bacilli</taxon>
        <taxon>Bacillales</taxon>
        <taxon>Bacillaceae</taxon>
        <taxon>Neobacillus</taxon>
    </lineage>
</organism>
<dbReference type="EMBL" id="QNQT01000001">
    <property type="protein sequence ID" value="RDU38801.1"/>
    <property type="molecule type" value="Genomic_DNA"/>
</dbReference>
<keyword evidence="2" id="KW-1185">Reference proteome</keyword>
<name>A0A3D8GX85_9BACI</name>
<dbReference type="OrthoDB" id="2922890at2"/>
<dbReference type="Proteomes" id="UP000257144">
    <property type="component" value="Unassembled WGS sequence"/>
</dbReference>
<protein>
    <submittedName>
        <fullName evidence="1">Uncharacterized protein</fullName>
    </submittedName>
</protein>
<proteinExistence type="predicted"/>
<evidence type="ECO:0000313" key="2">
    <source>
        <dbReference type="Proteomes" id="UP000257144"/>
    </source>
</evidence>
<dbReference type="RefSeq" id="WP_115450716.1">
    <property type="nucleotide sequence ID" value="NZ_QNQT01000001.1"/>
</dbReference>
<evidence type="ECO:0000313" key="1">
    <source>
        <dbReference type="EMBL" id="RDU38801.1"/>
    </source>
</evidence>
<reference evidence="1 2" key="1">
    <citation type="submission" date="2018-07" db="EMBL/GenBank/DDBJ databases">
        <title>Bacillus sp. YLB-04 draft genome sequence.</title>
        <authorList>
            <person name="Yu L."/>
            <person name="Tang X."/>
        </authorList>
    </citation>
    <scope>NUCLEOTIDE SEQUENCE [LARGE SCALE GENOMIC DNA]</scope>
    <source>
        <strain evidence="1 2">YLB-04</strain>
    </source>
</reference>